<protein>
    <recommendedName>
        <fullName evidence="3">Ferritin-like diiron domain-containing protein</fullName>
    </recommendedName>
</protein>
<dbReference type="AlphaFoldDB" id="A0A7X1LSW2"/>
<accession>A0A7X1LSW2</accession>
<reference evidence="1 2" key="1">
    <citation type="submission" date="2020-08" db="EMBL/GenBank/DDBJ databases">
        <title>Whole-Genome Sequence of French Clinical Streptomyces mexicanus Strain Q0842.</title>
        <authorList>
            <person name="Boxberger M."/>
            <person name="La Scola B."/>
        </authorList>
    </citation>
    <scope>NUCLEOTIDE SEQUENCE [LARGE SCALE GENOMIC DNA]</scope>
    <source>
        <strain evidence="1 2">Marseille-Q0842</strain>
    </source>
</reference>
<evidence type="ECO:0000313" key="1">
    <source>
        <dbReference type="EMBL" id="MBC2868523.1"/>
    </source>
</evidence>
<evidence type="ECO:0008006" key="3">
    <source>
        <dbReference type="Google" id="ProtNLM"/>
    </source>
</evidence>
<dbReference type="Proteomes" id="UP000517694">
    <property type="component" value="Unassembled WGS sequence"/>
</dbReference>
<dbReference type="OrthoDB" id="495805at2"/>
<keyword evidence="2" id="KW-1185">Reference proteome</keyword>
<gene>
    <name evidence="1" type="ORF">H1R13_27210</name>
</gene>
<evidence type="ECO:0000313" key="2">
    <source>
        <dbReference type="Proteomes" id="UP000517694"/>
    </source>
</evidence>
<comment type="caution">
    <text evidence="1">The sequence shown here is derived from an EMBL/GenBank/DDBJ whole genome shotgun (WGS) entry which is preliminary data.</text>
</comment>
<dbReference type="EMBL" id="JACMHY010000012">
    <property type="protein sequence ID" value="MBC2868523.1"/>
    <property type="molecule type" value="Genomic_DNA"/>
</dbReference>
<dbReference type="RefSeq" id="WP_159662168.1">
    <property type="nucleotide sequence ID" value="NZ_JACMHY010000012.1"/>
</dbReference>
<sequence length="78" mass="8714">MTSSTETGDVTGTRDKDYNLIWYVESCLSNALRLEQYIQDAERDGDNEVVELFRKAQADSRKGAELGKDLLRSRLGGG</sequence>
<name>A0A7X1LSW2_9ACTN</name>
<organism evidence="1 2">
    <name type="scientific">Streptomyces mexicanus</name>
    <dbReference type="NCBI Taxonomy" id="178566"/>
    <lineage>
        <taxon>Bacteria</taxon>
        <taxon>Bacillati</taxon>
        <taxon>Actinomycetota</taxon>
        <taxon>Actinomycetes</taxon>
        <taxon>Kitasatosporales</taxon>
        <taxon>Streptomycetaceae</taxon>
        <taxon>Streptomyces</taxon>
    </lineage>
</organism>
<proteinExistence type="predicted"/>